<dbReference type="InterPro" id="IPR036465">
    <property type="entry name" value="vWFA_dom_sf"/>
</dbReference>
<reference evidence="2 3" key="1">
    <citation type="submission" date="2023-11" db="EMBL/GenBank/DDBJ databases">
        <title>Lentzea sokolovensis, sp. nov., Lentzea kristufkii, sp. nov., and Lentzea miocenensis, sp. nov., rare actinobacteria from Sokolov Coal Basin, Miocene lacustrine sediment, Czech Republic.</title>
        <authorList>
            <person name="Lara A."/>
            <person name="Kotroba L."/>
            <person name="Nouioui I."/>
            <person name="Neumann-Schaal M."/>
            <person name="Mast Y."/>
            <person name="Chronakova A."/>
        </authorList>
    </citation>
    <scope>NUCLEOTIDE SEQUENCE [LARGE SCALE GENOMIC DNA]</scope>
    <source>
        <strain evidence="2 3">BCCO 10_0798</strain>
    </source>
</reference>
<dbReference type="SUPFAM" id="SSF53300">
    <property type="entry name" value="vWA-like"/>
    <property type="match status" value="1"/>
</dbReference>
<dbReference type="RefSeq" id="WP_319983667.1">
    <property type="nucleotide sequence ID" value="NZ_JAXAVV010000004.1"/>
</dbReference>
<comment type="caution">
    <text evidence="2">The sequence shown here is derived from an EMBL/GenBank/DDBJ whole genome shotgun (WGS) entry which is preliminary data.</text>
</comment>
<proteinExistence type="predicted"/>
<evidence type="ECO:0000313" key="2">
    <source>
        <dbReference type="EMBL" id="MDX8049635.1"/>
    </source>
</evidence>
<dbReference type="EMBL" id="JAXAVV010000004">
    <property type="protein sequence ID" value="MDX8049635.1"/>
    <property type="molecule type" value="Genomic_DNA"/>
</dbReference>
<dbReference type="Gene3D" id="3.40.50.410">
    <property type="entry name" value="von Willebrand factor, type A domain"/>
    <property type="match status" value="1"/>
</dbReference>
<feature type="domain" description="VWFA" evidence="1">
    <location>
        <begin position="10"/>
        <end position="209"/>
    </location>
</feature>
<dbReference type="PROSITE" id="PS50234">
    <property type="entry name" value="VWFA"/>
    <property type="match status" value="1"/>
</dbReference>
<evidence type="ECO:0000259" key="1">
    <source>
        <dbReference type="PROSITE" id="PS50234"/>
    </source>
</evidence>
<organism evidence="2 3">
    <name type="scientific">Lentzea kristufekii</name>
    <dbReference type="NCBI Taxonomy" id="3095430"/>
    <lineage>
        <taxon>Bacteria</taxon>
        <taxon>Bacillati</taxon>
        <taxon>Actinomycetota</taxon>
        <taxon>Actinomycetes</taxon>
        <taxon>Pseudonocardiales</taxon>
        <taxon>Pseudonocardiaceae</taxon>
        <taxon>Lentzea</taxon>
    </lineage>
</organism>
<evidence type="ECO:0000313" key="3">
    <source>
        <dbReference type="Proteomes" id="UP001271792"/>
    </source>
</evidence>
<dbReference type="Proteomes" id="UP001271792">
    <property type="component" value="Unassembled WGS sequence"/>
</dbReference>
<protein>
    <submittedName>
        <fullName evidence="2">VWA domain-containing protein</fullName>
    </submittedName>
</protein>
<dbReference type="InterPro" id="IPR002035">
    <property type="entry name" value="VWF_A"/>
</dbReference>
<keyword evidence="3" id="KW-1185">Reference proteome</keyword>
<name>A0ABU4TN25_9PSEU</name>
<accession>A0ABU4TN25</accession>
<dbReference type="Pfam" id="PF13519">
    <property type="entry name" value="VWA_2"/>
    <property type="match status" value="1"/>
</dbReference>
<dbReference type="SMART" id="SM00327">
    <property type="entry name" value="VWA"/>
    <property type="match status" value="1"/>
</dbReference>
<sequence>MSEDKAKLLPFYVVIDVSYSMDGENIVAANDIMPTLLDALGQNPILSDKVRFCLVDFSDDAQVLLPLCDILEPSLTVPGLAVRGGTSYAAAFRMLRKTIEDDVAQLKGDHYSVHRPAVFFLSDGAPTDEDHEWRDAFAQLTEYDRQSGTGFPMYPNFIPFGVAQADPRVMQQLIHPSTGGKQMRMFMMDKGNTPAEAIRAMAEILVSSVVNSGNVMAGGSSGIVLPTTAQLPAGINSYGADDDDFL</sequence>
<gene>
    <name evidence="2" type="ORF">SK571_09620</name>
</gene>